<dbReference type="PANTHER" id="PTHR10953">
    <property type="entry name" value="UBIQUITIN-ACTIVATING ENZYME E1"/>
    <property type="match status" value="1"/>
</dbReference>
<dbReference type="EMBL" id="FOGI01000002">
    <property type="protein sequence ID" value="SER27157.1"/>
    <property type="molecule type" value="Genomic_DNA"/>
</dbReference>
<evidence type="ECO:0000313" key="3">
    <source>
        <dbReference type="Proteomes" id="UP000199051"/>
    </source>
</evidence>
<keyword evidence="3" id="KW-1185">Reference proteome</keyword>
<sequence length="360" mass="37511">MAAEPAARLRVKAAHHPVRDARGTIRLGGSVPGLTTGISDPDGWIWHLLSELDGRRPVADVVAAVAARFPARGADDVLAAVLDLADAGFLEAVADRSPLSPAERERHDRGIALLAWMDRTSRVPETVQVLLRDARVTVVGVGGVGSSAALALCASGVGAVHCVDGDVVELSNLNRQVLYTESDLGRPKVAAAVARLRAHNSDVEVTGEVYRVRDAAQVRRIAADCDVVVLAADEPASIREWTNRAGLATGTPWVHAGYHGPMVVVGAYRPGSGPCYECGLTANAPRREPLPGVSAPPNPANAITAAMSGNLAAHLAISLLTGVPAVPLNRAYHLNLVTLVDHGLGQVVVPRPDCAACGRS</sequence>
<evidence type="ECO:0000313" key="2">
    <source>
        <dbReference type="EMBL" id="SER27157.1"/>
    </source>
</evidence>
<name>A0A1H9MUG1_9PSEU</name>
<dbReference type="GO" id="GO:0008641">
    <property type="term" value="F:ubiquitin-like modifier activating enzyme activity"/>
    <property type="evidence" value="ECO:0007669"/>
    <property type="project" value="InterPro"/>
</dbReference>
<dbReference type="AlphaFoldDB" id="A0A1H9MUG1"/>
<evidence type="ECO:0000259" key="1">
    <source>
        <dbReference type="Pfam" id="PF00899"/>
    </source>
</evidence>
<dbReference type="InterPro" id="IPR035985">
    <property type="entry name" value="Ubiquitin-activating_enz"/>
</dbReference>
<dbReference type="InterPro" id="IPR045886">
    <property type="entry name" value="ThiF/MoeB/HesA"/>
</dbReference>
<dbReference type="InterPro" id="IPR000594">
    <property type="entry name" value="ThiF_NAD_FAD-bd"/>
</dbReference>
<reference evidence="3" key="1">
    <citation type="submission" date="2016-10" db="EMBL/GenBank/DDBJ databases">
        <authorList>
            <person name="Varghese N."/>
            <person name="Submissions S."/>
        </authorList>
    </citation>
    <scope>NUCLEOTIDE SEQUENCE [LARGE SCALE GENOMIC DNA]</scope>
    <source>
        <strain evidence="3">DSM 44260</strain>
    </source>
</reference>
<feature type="domain" description="THIF-type NAD/FAD binding fold" evidence="1">
    <location>
        <begin position="122"/>
        <end position="337"/>
    </location>
</feature>
<dbReference type="GO" id="GO:0016779">
    <property type="term" value="F:nucleotidyltransferase activity"/>
    <property type="evidence" value="ECO:0007669"/>
    <property type="project" value="UniProtKB-KW"/>
</dbReference>
<dbReference type="SUPFAM" id="SSF69572">
    <property type="entry name" value="Activating enzymes of the ubiquitin-like proteins"/>
    <property type="match status" value="1"/>
</dbReference>
<dbReference type="Gene3D" id="3.40.50.720">
    <property type="entry name" value="NAD(P)-binding Rossmann-like Domain"/>
    <property type="match status" value="1"/>
</dbReference>
<organism evidence="2 3">
    <name type="scientific">Actinokineospora terrae</name>
    <dbReference type="NCBI Taxonomy" id="155974"/>
    <lineage>
        <taxon>Bacteria</taxon>
        <taxon>Bacillati</taxon>
        <taxon>Actinomycetota</taxon>
        <taxon>Actinomycetes</taxon>
        <taxon>Pseudonocardiales</taxon>
        <taxon>Pseudonocardiaceae</taxon>
        <taxon>Actinokineospora</taxon>
    </lineage>
</organism>
<dbReference type="Pfam" id="PF00899">
    <property type="entry name" value="ThiF"/>
    <property type="match status" value="1"/>
</dbReference>
<dbReference type="RefSeq" id="WP_245782212.1">
    <property type="nucleotide sequence ID" value="NZ_FOGI01000002.1"/>
</dbReference>
<dbReference type="GO" id="GO:0004792">
    <property type="term" value="F:thiosulfate-cyanide sulfurtransferase activity"/>
    <property type="evidence" value="ECO:0007669"/>
    <property type="project" value="TreeGrafter"/>
</dbReference>
<proteinExistence type="predicted"/>
<dbReference type="GO" id="GO:0005737">
    <property type="term" value="C:cytoplasm"/>
    <property type="evidence" value="ECO:0007669"/>
    <property type="project" value="TreeGrafter"/>
</dbReference>
<gene>
    <name evidence="2" type="ORF">SAMN04487818_102334</name>
</gene>
<dbReference type="STRING" id="155974.SAMN04487818_102334"/>
<protein>
    <submittedName>
        <fullName evidence="2">Molybdopterin or thiamine biosynthesis adenylyltransferase</fullName>
    </submittedName>
</protein>
<keyword evidence="2" id="KW-0808">Transferase</keyword>
<dbReference type="Proteomes" id="UP000199051">
    <property type="component" value="Unassembled WGS sequence"/>
</dbReference>
<accession>A0A1H9MUG1</accession>
<keyword evidence="2" id="KW-0548">Nucleotidyltransferase</keyword>
<dbReference type="PANTHER" id="PTHR10953:SF102">
    <property type="entry name" value="ADENYLYLTRANSFERASE AND SULFURTRANSFERASE MOCS3"/>
    <property type="match status" value="1"/>
</dbReference>